<dbReference type="Proteomes" id="UP000001058">
    <property type="component" value="Unassembled WGS sequence"/>
</dbReference>
<evidence type="ECO:0000259" key="1">
    <source>
        <dbReference type="Pfam" id="PF02698"/>
    </source>
</evidence>
<dbReference type="InterPro" id="IPR003848">
    <property type="entry name" value="DUF218"/>
</dbReference>
<dbReference type="KEGG" id="vcn:VOLCADRAFT_104906"/>
<dbReference type="EMBL" id="GL378341">
    <property type="protein sequence ID" value="EFJ48232.1"/>
    <property type="molecule type" value="Genomic_DNA"/>
</dbReference>
<dbReference type="Gene3D" id="3.40.50.620">
    <property type="entry name" value="HUPs"/>
    <property type="match status" value="1"/>
</dbReference>
<dbReference type="GeneID" id="9618416"/>
<gene>
    <name evidence="2" type="ORF">VOLCADRAFT_104906</name>
</gene>
<sequence>MVARLFGYRPCSVARVLTQSRRQLVRLHCSTQSSSANHVVAKDDVSRLLPGITWGLSYHGPSTATNGQHSNPLEPYRSLDAIIVLAGGQTGPDSIPKWVERRLDTALSLQSLQQKACPILSLGGGTPHKAPYLDSGGFVIHEATACSRYLTRRGADADLLLKEVSSYDTVGNAYFSLTIHAVPAGWRRVGVVTSDFHMPRTAALFNTMYGMAARELFGDPKRFELLFVAASDEGIFEPDVLA</sequence>
<protein>
    <recommendedName>
        <fullName evidence="1">DUF218 domain-containing protein</fullName>
    </recommendedName>
</protein>
<dbReference type="eggNOG" id="ENOG502S34S">
    <property type="taxonomic scope" value="Eukaryota"/>
</dbReference>
<feature type="domain" description="DUF218" evidence="1">
    <location>
        <begin position="80"/>
        <end position="208"/>
    </location>
</feature>
<dbReference type="Pfam" id="PF02698">
    <property type="entry name" value="DUF218"/>
    <property type="match status" value="1"/>
</dbReference>
<keyword evidence="3" id="KW-1185">Reference proteome</keyword>
<dbReference type="InterPro" id="IPR014729">
    <property type="entry name" value="Rossmann-like_a/b/a_fold"/>
</dbReference>
<dbReference type="OrthoDB" id="10055554at2759"/>
<dbReference type="InParanoid" id="D8TWX9"/>
<evidence type="ECO:0000313" key="3">
    <source>
        <dbReference type="Proteomes" id="UP000001058"/>
    </source>
</evidence>
<proteinExistence type="predicted"/>
<evidence type="ECO:0000313" key="2">
    <source>
        <dbReference type="EMBL" id="EFJ48232.1"/>
    </source>
</evidence>
<dbReference type="GO" id="GO:0005886">
    <property type="term" value="C:plasma membrane"/>
    <property type="evidence" value="ECO:0007669"/>
    <property type="project" value="TreeGrafter"/>
</dbReference>
<dbReference type="PANTHER" id="PTHR30336">
    <property type="entry name" value="INNER MEMBRANE PROTEIN, PROBABLE PERMEASE"/>
    <property type="match status" value="1"/>
</dbReference>
<feature type="non-terminal residue" evidence="2">
    <location>
        <position position="242"/>
    </location>
</feature>
<organism evidence="3">
    <name type="scientific">Volvox carteri f. nagariensis</name>
    <dbReference type="NCBI Taxonomy" id="3068"/>
    <lineage>
        <taxon>Eukaryota</taxon>
        <taxon>Viridiplantae</taxon>
        <taxon>Chlorophyta</taxon>
        <taxon>core chlorophytes</taxon>
        <taxon>Chlorophyceae</taxon>
        <taxon>CS clade</taxon>
        <taxon>Chlamydomonadales</taxon>
        <taxon>Volvocaceae</taxon>
        <taxon>Volvox</taxon>
    </lineage>
</organism>
<dbReference type="RefSeq" id="XP_002950917.1">
    <property type="nucleotide sequence ID" value="XM_002950871.1"/>
</dbReference>
<accession>D8TWX9</accession>
<dbReference type="InterPro" id="IPR051599">
    <property type="entry name" value="Cell_Envelope_Assoc"/>
</dbReference>
<dbReference type="AlphaFoldDB" id="D8TWX9"/>
<reference evidence="2 3" key="1">
    <citation type="journal article" date="2010" name="Science">
        <title>Genomic analysis of organismal complexity in the multicellular green alga Volvox carteri.</title>
        <authorList>
            <person name="Prochnik S.E."/>
            <person name="Umen J."/>
            <person name="Nedelcu A.M."/>
            <person name="Hallmann A."/>
            <person name="Miller S.M."/>
            <person name="Nishii I."/>
            <person name="Ferris P."/>
            <person name="Kuo A."/>
            <person name="Mitros T."/>
            <person name="Fritz-Laylin L.K."/>
            <person name="Hellsten U."/>
            <person name="Chapman J."/>
            <person name="Simakov O."/>
            <person name="Rensing S.A."/>
            <person name="Terry A."/>
            <person name="Pangilinan J."/>
            <person name="Kapitonov V."/>
            <person name="Jurka J."/>
            <person name="Salamov A."/>
            <person name="Shapiro H."/>
            <person name="Schmutz J."/>
            <person name="Grimwood J."/>
            <person name="Lindquist E."/>
            <person name="Lucas S."/>
            <person name="Grigoriev I.V."/>
            <person name="Schmitt R."/>
            <person name="Kirk D."/>
            <person name="Rokhsar D.S."/>
        </authorList>
    </citation>
    <scope>NUCLEOTIDE SEQUENCE [LARGE SCALE GENOMIC DNA]</scope>
    <source>
        <strain evidence="3">f. Nagariensis / Eve</strain>
    </source>
</reference>
<name>D8TWX9_VOLCA</name>
<dbReference type="CDD" id="cd06259">
    <property type="entry name" value="YdcF-like"/>
    <property type="match status" value="1"/>
</dbReference>
<dbReference type="PANTHER" id="PTHR30336:SF20">
    <property type="entry name" value="DUF218 DOMAIN-CONTAINING PROTEIN"/>
    <property type="match status" value="1"/>
</dbReference>